<organism evidence="1 2">
    <name type="scientific">Petrolisthes manimaculis</name>
    <dbReference type="NCBI Taxonomy" id="1843537"/>
    <lineage>
        <taxon>Eukaryota</taxon>
        <taxon>Metazoa</taxon>
        <taxon>Ecdysozoa</taxon>
        <taxon>Arthropoda</taxon>
        <taxon>Crustacea</taxon>
        <taxon>Multicrustacea</taxon>
        <taxon>Malacostraca</taxon>
        <taxon>Eumalacostraca</taxon>
        <taxon>Eucarida</taxon>
        <taxon>Decapoda</taxon>
        <taxon>Pleocyemata</taxon>
        <taxon>Anomura</taxon>
        <taxon>Galatheoidea</taxon>
        <taxon>Porcellanidae</taxon>
        <taxon>Petrolisthes</taxon>
    </lineage>
</organism>
<accession>A0AAE1Q1H3</accession>
<dbReference type="EMBL" id="JAWZYT010000832">
    <property type="protein sequence ID" value="KAK4318436.1"/>
    <property type="molecule type" value="Genomic_DNA"/>
</dbReference>
<name>A0AAE1Q1H3_9EUCA</name>
<keyword evidence="2" id="KW-1185">Reference proteome</keyword>
<evidence type="ECO:0000313" key="2">
    <source>
        <dbReference type="Proteomes" id="UP001292094"/>
    </source>
</evidence>
<dbReference type="AlphaFoldDB" id="A0AAE1Q1H3"/>
<reference evidence="1" key="1">
    <citation type="submission" date="2023-11" db="EMBL/GenBank/DDBJ databases">
        <title>Genome assemblies of two species of porcelain crab, Petrolisthes cinctipes and Petrolisthes manimaculis (Anomura: Porcellanidae).</title>
        <authorList>
            <person name="Angst P."/>
        </authorList>
    </citation>
    <scope>NUCLEOTIDE SEQUENCE</scope>
    <source>
        <strain evidence="1">PB745_02</strain>
        <tissue evidence="1">Gill</tissue>
    </source>
</reference>
<protein>
    <submittedName>
        <fullName evidence="1">Uncharacterized protein</fullName>
    </submittedName>
</protein>
<sequence length="81" mass="9355">MKASDAYYYQARRTLSKLATRLHPRWFYIYNSLQWMGESGIHNGARIVHGGEAKPSQAKSLVKDWDEVVSGGMDMAWRQYS</sequence>
<gene>
    <name evidence="1" type="ORF">Pmani_010559</name>
</gene>
<dbReference type="Proteomes" id="UP001292094">
    <property type="component" value="Unassembled WGS sequence"/>
</dbReference>
<evidence type="ECO:0000313" key="1">
    <source>
        <dbReference type="EMBL" id="KAK4318436.1"/>
    </source>
</evidence>
<comment type="caution">
    <text evidence="1">The sequence shown here is derived from an EMBL/GenBank/DDBJ whole genome shotgun (WGS) entry which is preliminary data.</text>
</comment>
<proteinExistence type="predicted"/>